<dbReference type="Proteomes" id="UP000663879">
    <property type="component" value="Unassembled WGS sequence"/>
</dbReference>
<comment type="similarity">
    <text evidence="11">Belongs to the amiloride-sensitive sodium channel (TC 1.A.6) family.</text>
</comment>
<keyword evidence="3 11" id="KW-0894">Sodium channel</keyword>
<evidence type="ECO:0000256" key="9">
    <source>
        <dbReference type="ARBA" id="ARBA00023201"/>
    </source>
</evidence>
<keyword evidence="7 11" id="KW-0406">Ion transport</keyword>
<keyword evidence="6" id="KW-0915">Sodium</keyword>
<dbReference type="PANTHER" id="PTHR11690">
    <property type="entry name" value="AMILORIDE-SENSITIVE SODIUM CHANNEL-RELATED"/>
    <property type="match status" value="1"/>
</dbReference>
<dbReference type="Gene3D" id="1.10.287.770">
    <property type="entry name" value="YojJ-like"/>
    <property type="match status" value="1"/>
</dbReference>
<evidence type="ECO:0000313" key="13">
    <source>
        <dbReference type="EMBL" id="CAF0806804.1"/>
    </source>
</evidence>
<keyword evidence="5 12" id="KW-1133">Transmembrane helix</keyword>
<dbReference type="Pfam" id="PF00858">
    <property type="entry name" value="ASC"/>
    <property type="match status" value="1"/>
</dbReference>
<sequence>IENYVTDSNIINNVCIVQCPLECKSMKFNKFYSLNDFINEKNNEDLNDYFNFTGTNRRQMKKDLISLNVYYETLNYEEITEKESIDFVGLLSSIGGIAGLFLGISFLSLVEIIEIAFQIISYLIKTKVIKVKDFSEN</sequence>
<dbReference type="EMBL" id="CAJNOC010000821">
    <property type="protein sequence ID" value="CAF0806804.1"/>
    <property type="molecule type" value="Genomic_DNA"/>
</dbReference>
<reference evidence="13" key="1">
    <citation type="submission" date="2021-02" db="EMBL/GenBank/DDBJ databases">
        <authorList>
            <person name="Nowell W R."/>
        </authorList>
    </citation>
    <scope>NUCLEOTIDE SEQUENCE</scope>
    <source>
        <strain evidence="13">Ploen Becks lab</strain>
    </source>
</reference>
<keyword evidence="10 11" id="KW-0407">Ion channel</keyword>
<evidence type="ECO:0000256" key="5">
    <source>
        <dbReference type="ARBA" id="ARBA00022989"/>
    </source>
</evidence>
<evidence type="ECO:0000256" key="2">
    <source>
        <dbReference type="ARBA" id="ARBA00022448"/>
    </source>
</evidence>
<evidence type="ECO:0000256" key="8">
    <source>
        <dbReference type="ARBA" id="ARBA00023136"/>
    </source>
</evidence>
<dbReference type="PRINTS" id="PR01078">
    <property type="entry name" value="AMINACHANNEL"/>
</dbReference>
<evidence type="ECO:0000256" key="1">
    <source>
        <dbReference type="ARBA" id="ARBA00004141"/>
    </source>
</evidence>
<proteinExistence type="inferred from homology"/>
<accession>A0A813TB28</accession>
<dbReference type="GO" id="GO:0005886">
    <property type="term" value="C:plasma membrane"/>
    <property type="evidence" value="ECO:0007669"/>
    <property type="project" value="TreeGrafter"/>
</dbReference>
<evidence type="ECO:0000256" key="12">
    <source>
        <dbReference type="SAM" id="Phobius"/>
    </source>
</evidence>
<evidence type="ECO:0000256" key="6">
    <source>
        <dbReference type="ARBA" id="ARBA00023053"/>
    </source>
</evidence>
<evidence type="ECO:0000256" key="4">
    <source>
        <dbReference type="ARBA" id="ARBA00022692"/>
    </source>
</evidence>
<feature type="non-terminal residue" evidence="13">
    <location>
        <position position="1"/>
    </location>
</feature>
<evidence type="ECO:0000256" key="11">
    <source>
        <dbReference type="RuleBase" id="RU000679"/>
    </source>
</evidence>
<name>A0A813TB28_9BILA</name>
<keyword evidence="9 11" id="KW-0739">Sodium transport</keyword>
<dbReference type="OrthoDB" id="6021021at2759"/>
<evidence type="ECO:0000256" key="7">
    <source>
        <dbReference type="ARBA" id="ARBA00023065"/>
    </source>
</evidence>
<keyword evidence="14" id="KW-1185">Reference proteome</keyword>
<dbReference type="AlphaFoldDB" id="A0A813TB28"/>
<gene>
    <name evidence="13" type="ORF">OXX778_LOCUS6761</name>
</gene>
<protein>
    <submittedName>
        <fullName evidence="13">Uncharacterized protein</fullName>
    </submittedName>
</protein>
<dbReference type="InterPro" id="IPR001873">
    <property type="entry name" value="ENaC"/>
</dbReference>
<keyword evidence="4 11" id="KW-0812">Transmembrane</keyword>
<keyword evidence="2 11" id="KW-0813">Transport</keyword>
<evidence type="ECO:0000313" key="14">
    <source>
        <dbReference type="Proteomes" id="UP000663879"/>
    </source>
</evidence>
<dbReference type="GO" id="GO:0015280">
    <property type="term" value="F:ligand-gated sodium channel activity"/>
    <property type="evidence" value="ECO:0007669"/>
    <property type="project" value="TreeGrafter"/>
</dbReference>
<evidence type="ECO:0000256" key="3">
    <source>
        <dbReference type="ARBA" id="ARBA00022461"/>
    </source>
</evidence>
<organism evidence="13 14">
    <name type="scientific">Brachionus calyciflorus</name>
    <dbReference type="NCBI Taxonomy" id="104777"/>
    <lineage>
        <taxon>Eukaryota</taxon>
        <taxon>Metazoa</taxon>
        <taxon>Spiralia</taxon>
        <taxon>Gnathifera</taxon>
        <taxon>Rotifera</taxon>
        <taxon>Eurotatoria</taxon>
        <taxon>Monogononta</taxon>
        <taxon>Pseudotrocha</taxon>
        <taxon>Ploima</taxon>
        <taxon>Brachionidae</taxon>
        <taxon>Brachionus</taxon>
    </lineage>
</organism>
<feature type="transmembrane region" description="Helical" evidence="12">
    <location>
        <begin position="97"/>
        <end position="124"/>
    </location>
</feature>
<evidence type="ECO:0000256" key="10">
    <source>
        <dbReference type="ARBA" id="ARBA00023303"/>
    </source>
</evidence>
<comment type="caution">
    <text evidence="13">The sequence shown here is derived from an EMBL/GenBank/DDBJ whole genome shotgun (WGS) entry which is preliminary data.</text>
</comment>
<comment type="subcellular location">
    <subcellularLocation>
        <location evidence="1">Membrane</location>
        <topology evidence="1">Multi-pass membrane protein</topology>
    </subcellularLocation>
</comment>
<keyword evidence="8 12" id="KW-0472">Membrane</keyword>